<evidence type="ECO:0000259" key="2">
    <source>
        <dbReference type="Pfam" id="PF03364"/>
    </source>
</evidence>
<dbReference type="Proteomes" id="UP000678545">
    <property type="component" value="Unassembled WGS sequence"/>
</dbReference>
<evidence type="ECO:0000256" key="1">
    <source>
        <dbReference type="ARBA" id="ARBA00008918"/>
    </source>
</evidence>
<dbReference type="InterPro" id="IPR023393">
    <property type="entry name" value="START-like_dom_sf"/>
</dbReference>
<keyword evidence="4" id="KW-1185">Reference proteome</keyword>
<evidence type="ECO:0000313" key="3">
    <source>
        <dbReference type="EMBL" id="MBR7798621.1"/>
    </source>
</evidence>
<organism evidence="3 4">
    <name type="scientific">Undibacterium fentianense</name>
    <dbReference type="NCBI Taxonomy" id="2828728"/>
    <lineage>
        <taxon>Bacteria</taxon>
        <taxon>Pseudomonadati</taxon>
        <taxon>Pseudomonadota</taxon>
        <taxon>Betaproteobacteria</taxon>
        <taxon>Burkholderiales</taxon>
        <taxon>Oxalobacteraceae</taxon>
        <taxon>Undibacterium</taxon>
    </lineage>
</organism>
<dbReference type="PANTHER" id="PTHR12901">
    <property type="entry name" value="SPERM PROTEIN HOMOLOG"/>
    <property type="match status" value="1"/>
</dbReference>
<dbReference type="Pfam" id="PF03364">
    <property type="entry name" value="Polyketide_cyc"/>
    <property type="match status" value="1"/>
</dbReference>
<dbReference type="CDD" id="cd07813">
    <property type="entry name" value="COQ10p_like"/>
    <property type="match status" value="1"/>
</dbReference>
<dbReference type="InterPro" id="IPR005031">
    <property type="entry name" value="COQ10_START"/>
</dbReference>
<feature type="domain" description="Coenzyme Q-binding protein COQ10 START" evidence="2">
    <location>
        <begin position="10"/>
        <end position="135"/>
    </location>
</feature>
<gene>
    <name evidence="3" type="ORF">KDM90_01170</name>
</gene>
<evidence type="ECO:0000313" key="4">
    <source>
        <dbReference type="Proteomes" id="UP000678545"/>
    </source>
</evidence>
<dbReference type="Gene3D" id="3.30.530.20">
    <property type="match status" value="1"/>
</dbReference>
<name>A0A941DZN9_9BURK</name>
<dbReference type="PANTHER" id="PTHR12901:SF10">
    <property type="entry name" value="COENZYME Q-BINDING PROTEIN COQ10, MITOCHONDRIAL"/>
    <property type="match status" value="1"/>
</dbReference>
<dbReference type="SUPFAM" id="SSF55961">
    <property type="entry name" value="Bet v1-like"/>
    <property type="match status" value="1"/>
</dbReference>
<comment type="similarity">
    <text evidence="1">Belongs to the ribosome association toxin RatA family.</text>
</comment>
<comment type="caution">
    <text evidence="3">The sequence shown here is derived from an EMBL/GenBank/DDBJ whole genome shotgun (WGS) entry which is preliminary data.</text>
</comment>
<reference evidence="3" key="1">
    <citation type="submission" date="2021-04" db="EMBL/GenBank/DDBJ databases">
        <title>novel species isolated from subtropical streams in China.</title>
        <authorList>
            <person name="Lu H."/>
        </authorList>
    </citation>
    <scope>NUCLEOTIDE SEQUENCE</scope>
    <source>
        <strain evidence="3">FT137W</strain>
    </source>
</reference>
<protein>
    <submittedName>
        <fullName evidence="3">Type II toxin-antitoxin system RatA family toxin</fullName>
    </submittedName>
</protein>
<accession>A0A941DZN9</accession>
<dbReference type="GO" id="GO:0048039">
    <property type="term" value="F:ubiquinone binding"/>
    <property type="evidence" value="ECO:0007669"/>
    <property type="project" value="InterPro"/>
</dbReference>
<dbReference type="AlphaFoldDB" id="A0A941DZN9"/>
<proteinExistence type="inferred from homology"/>
<dbReference type="EMBL" id="JAGSPJ010000001">
    <property type="protein sequence ID" value="MBR7798621.1"/>
    <property type="molecule type" value="Genomic_DNA"/>
</dbReference>
<dbReference type="RefSeq" id="WP_212673782.1">
    <property type="nucleotide sequence ID" value="NZ_JAGSPJ010000001.1"/>
</dbReference>
<dbReference type="GO" id="GO:0045333">
    <property type="term" value="P:cellular respiration"/>
    <property type="evidence" value="ECO:0007669"/>
    <property type="project" value="InterPro"/>
</dbReference>
<sequence>MAVVQKNVLVHYSVEQMFALVEKVEDYPLFLPWCGGVHVAERSEQTLKATLSINYHGIKQSFTTQNLNKPPHTMEMTLVDGPFKQLHGVWTFTSLRSDACKIEFHLRYEFSSKLLEHLIGPVFGKITNSFVDAFCSRADHVYGQKP</sequence>
<dbReference type="InterPro" id="IPR044996">
    <property type="entry name" value="COQ10-like"/>
</dbReference>